<evidence type="ECO:0000256" key="1">
    <source>
        <dbReference type="SAM" id="Phobius"/>
    </source>
</evidence>
<feature type="transmembrane region" description="Helical" evidence="1">
    <location>
        <begin position="68"/>
        <end position="86"/>
    </location>
</feature>
<name>A0A511W7P5_9BACI</name>
<keyword evidence="1" id="KW-0812">Transmembrane</keyword>
<feature type="transmembrane region" description="Helical" evidence="1">
    <location>
        <begin position="98"/>
        <end position="117"/>
    </location>
</feature>
<dbReference type="EMBL" id="BJYA01000024">
    <property type="protein sequence ID" value="GEN47109.1"/>
    <property type="molecule type" value="Genomic_DNA"/>
</dbReference>
<organism evidence="2 3">
    <name type="scientific">Alkalibacillus haloalkaliphilus</name>
    <dbReference type="NCBI Taxonomy" id="94136"/>
    <lineage>
        <taxon>Bacteria</taxon>
        <taxon>Bacillati</taxon>
        <taxon>Bacillota</taxon>
        <taxon>Bacilli</taxon>
        <taxon>Bacillales</taxon>
        <taxon>Bacillaceae</taxon>
        <taxon>Alkalibacillus</taxon>
    </lineage>
</organism>
<comment type="caution">
    <text evidence="2">The sequence shown here is derived from an EMBL/GenBank/DDBJ whole genome shotgun (WGS) entry which is preliminary data.</text>
</comment>
<reference evidence="2 3" key="1">
    <citation type="submission" date="2019-07" db="EMBL/GenBank/DDBJ databases">
        <title>Whole genome shotgun sequence of Alkalibacillus haloalkaliphilus NBRC 103110.</title>
        <authorList>
            <person name="Hosoyama A."/>
            <person name="Uohara A."/>
            <person name="Ohji S."/>
            <person name="Ichikawa N."/>
        </authorList>
    </citation>
    <scope>NUCLEOTIDE SEQUENCE [LARGE SCALE GENOMIC DNA]</scope>
    <source>
        <strain evidence="2 3">NBRC 103110</strain>
    </source>
</reference>
<evidence type="ECO:0000313" key="3">
    <source>
        <dbReference type="Proteomes" id="UP000321440"/>
    </source>
</evidence>
<gene>
    <name evidence="2" type="ORF">AHA02nite_28850</name>
</gene>
<evidence type="ECO:0000313" key="2">
    <source>
        <dbReference type="EMBL" id="GEN47109.1"/>
    </source>
</evidence>
<dbReference type="OrthoDB" id="2626715at2"/>
<sequence>MSIVVYFTLAWLLIGCFIAMNNKMNLMESTVVFLVTLVASINISWILIEEMELIQVTEQAEEYISYLLNRSVITPLIVMIGMSLMIRSENGVFKASSYVGAVVLLTVVNNSLTYFGVFEFVNWNFIYDIIYFAVLMLIAVLTYKFYHNLYDKEAVKQT</sequence>
<dbReference type="Proteomes" id="UP000321440">
    <property type="component" value="Unassembled WGS sequence"/>
</dbReference>
<feature type="transmembrane region" description="Helical" evidence="1">
    <location>
        <begin position="129"/>
        <end position="146"/>
    </location>
</feature>
<accession>A0A511W7P5</accession>
<keyword evidence="1" id="KW-1133">Transmembrane helix</keyword>
<feature type="transmembrane region" description="Helical" evidence="1">
    <location>
        <begin position="31"/>
        <end position="48"/>
    </location>
</feature>
<keyword evidence="3" id="KW-1185">Reference proteome</keyword>
<protein>
    <submittedName>
        <fullName evidence="2">Uncharacterized protein</fullName>
    </submittedName>
</protein>
<dbReference type="AlphaFoldDB" id="A0A511W7P5"/>
<keyword evidence="1" id="KW-0472">Membrane</keyword>
<feature type="transmembrane region" description="Helical" evidence="1">
    <location>
        <begin position="6"/>
        <end position="24"/>
    </location>
</feature>
<dbReference type="RefSeq" id="WP_146818494.1">
    <property type="nucleotide sequence ID" value="NZ_BJYA01000024.1"/>
</dbReference>
<proteinExistence type="predicted"/>